<keyword evidence="3" id="KW-1185">Reference proteome</keyword>
<feature type="region of interest" description="Disordered" evidence="1">
    <location>
        <begin position="1"/>
        <end position="53"/>
    </location>
</feature>
<reference evidence="2 3" key="1">
    <citation type="submission" date="2020-02" db="EMBL/GenBank/DDBJ databases">
        <title>Whole-genome analyses of novel actinobacteria.</title>
        <authorList>
            <person name="Sahin N."/>
        </authorList>
    </citation>
    <scope>NUCLEOTIDE SEQUENCE [LARGE SCALE GENOMIC DNA]</scope>
    <source>
        <strain evidence="2 3">A7024</strain>
    </source>
</reference>
<name>A0A6G4UBE4_9ACTN</name>
<evidence type="ECO:0000313" key="2">
    <source>
        <dbReference type="EMBL" id="NGN69006.1"/>
    </source>
</evidence>
<dbReference type="EMBL" id="JAAKZV010000250">
    <property type="protein sequence ID" value="NGN69006.1"/>
    <property type="molecule type" value="Genomic_DNA"/>
</dbReference>
<gene>
    <name evidence="2" type="ORF">G5C51_34600</name>
</gene>
<evidence type="ECO:0000313" key="3">
    <source>
        <dbReference type="Proteomes" id="UP000481583"/>
    </source>
</evidence>
<comment type="caution">
    <text evidence="2">The sequence shown here is derived from an EMBL/GenBank/DDBJ whole genome shotgun (WGS) entry which is preliminary data.</text>
</comment>
<dbReference type="RefSeq" id="WP_165243512.1">
    <property type="nucleotide sequence ID" value="NZ_JAAKZV010000250.1"/>
</dbReference>
<dbReference type="AlphaFoldDB" id="A0A6G4UBE4"/>
<organism evidence="2 3">
    <name type="scientific">Streptomyces coryli</name>
    <dbReference type="NCBI Taxonomy" id="1128680"/>
    <lineage>
        <taxon>Bacteria</taxon>
        <taxon>Bacillati</taxon>
        <taxon>Actinomycetota</taxon>
        <taxon>Actinomycetes</taxon>
        <taxon>Kitasatosporales</taxon>
        <taxon>Streptomycetaceae</taxon>
        <taxon>Streptomyces</taxon>
    </lineage>
</organism>
<protein>
    <submittedName>
        <fullName evidence="2">Uncharacterized protein</fullName>
    </submittedName>
</protein>
<proteinExistence type="predicted"/>
<dbReference type="Proteomes" id="UP000481583">
    <property type="component" value="Unassembled WGS sequence"/>
</dbReference>
<feature type="region of interest" description="Disordered" evidence="1">
    <location>
        <begin position="302"/>
        <end position="331"/>
    </location>
</feature>
<feature type="compositionally biased region" description="Basic and acidic residues" evidence="1">
    <location>
        <begin position="319"/>
        <end position="331"/>
    </location>
</feature>
<evidence type="ECO:0000256" key="1">
    <source>
        <dbReference type="SAM" id="MobiDB-lite"/>
    </source>
</evidence>
<accession>A0A6G4UBE4</accession>
<feature type="compositionally biased region" description="Pro residues" evidence="1">
    <location>
        <begin position="1"/>
        <end position="28"/>
    </location>
</feature>
<sequence length="331" mass="37509">MSDLPFDPPEPPDPPDPIPDTYEPPDPVKSPSTWEPPESWDPPAASHQTAKVEDTQLANQQIDKVRDNQLAHQPMDKVQDNMLANQQIDKVRDNQLAHQPMDKVQDNMLAHQPMDKVQDNMLANQQIDKVRDNQLAHQPMDKVQDNMLANQQIDKVRDNQLANQPMDQVQSDIRQYQTDFANRFSESEHLRRLWEAAAEESDDRYSDARASFWRSVNNDASADAAYVRKMLDAAGYDLGGEDRAPMHRLETDADNQNLDRSYRALTIDHAVPQSRSPGDAIRAENLRFMSGWDNSVRGARYDAADHPYSGQHAGINVPPEKDVPAPDKPNP</sequence>